<accession>A0A523S3I3</accession>
<gene>
    <name evidence="1" type="ORF">E3J84_01410</name>
</gene>
<sequence>MFTQREKLNLFWADAHTNLHTSHLEEIEKLFNHGKELIDFWPIAYYPHYHRKIKGFPVETWLKEKRIKENWKFLQEFVIQKNKKKGVVLFIGYEWQGDSNYGDHNVLYLDENQPLHQCLKFPDLMKKLPRGKAIAIPHHTAYQVGQRGKNWDYHDEILSPFAEIYSGHGSSEQDITEDSLYRNFHMGPSVSGGTIFDGLARGHKFGIIASGDNHPCPAIYGHGLMACYAKELSKESLWDSFLKRRVYGVSRDKIKLYYSLNGKMMGSMITSNPPFTNRVEVEGGNSIHRIEIYRNNLLLADYTHTGKWEKLPLKNRVRFKFKVEFGWGPDDTIYPEIGKKIWKGSLEVEGKIISIEKCWKNLGQMVYQEGEKYCRFTLTTSPVGRHSLETEGFIFEVEVPINSSLLFKINEEKFIFKVREILKRSYLIGFLAEARKLAYEKWGFEGHYRKDPFWHHSYKFKINQGIPEVGYKAKFTYQENLKEKKEDWYMVKVIQKDGSCAWSSPIWVRTEERK</sequence>
<dbReference type="EMBL" id="SOKJ01000073">
    <property type="protein sequence ID" value="TET12557.1"/>
    <property type="molecule type" value="Genomic_DNA"/>
</dbReference>
<reference evidence="1 2" key="1">
    <citation type="submission" date="2019-03" db="EMBL/GenBank/DDBJ databases">
        <title>Metabolic potential of uncultured bacteria and archaea associated with petroleum seepage in deep-sea sediments.</title>
        <authorList>
            <person name="Dong X."/>
            <person name="Hubert C."/>
        </authorList>
    </citation>
    <scope>NUCLEOTIDE SEQUENCE [LARGE SCALE GENOMIC DNA]</scope>
    <source>
        <strain evidence="1">E44_bin7</strain>
    </source>
</reference>
<organism evidence="1 2">
    <name type="scientific">Aerophobetes bacterium</name>
    <dbReference type="NCBI Taxonomy" id="2030807"/>
    <lineage>
        <taxon>Bacteria</taxon>
        <taxon>Candidatus Aerophobota</taxon>
    </lineage>
</organism>
<dbReference type="Gene3D" id="3.20.20.140">
    <property type="entry name" value="Metal-dependent hydrolases"/>
    <property type="match status" value="1"/>
</dbReference>
<comment type="caution">
    <text evidence="1">The sequence shown here is derived from an EMBL/GenBank/DDBJ whole genome shotgun (WGS) entry which is preliminary data.</text>
</comment>
<dbReference type="Proteomes" id="UP000316360">
    <property type="component" value="Unassembled WGS sequence"/>
</dbReference>
<protein>
    <recommendedName>
        <fullName evidence="3">DUF3604 domain-containing protein</fullName>
    </recommendedName>
</protein>
<dbReference type="InterPro" id="IPR016195">
    <property type="entry name" value="Pol/histidinol_Pase-like"/>
</dbReference>
<evidence type="ECO:0000313" key="2">
    <source>
        <dbReference type="Proteomes" id="UP000316360"/>
    </source>
</evidence>
<proteinExistence type="predicted"/>
<name>A0A523S3I3_UNCAE</name>
<dbReference type="SUPFAM" id="SSF89550">
    <property type="entry name" value="PHP domain-like"/>
    <property type="match status" value="1"/>
</dbReference>
<dbReference type="AlphaFoldDB" id="A0A523S3I3"/>
<evidence type="ECO:0000313" key="1">
    <source>
        <dbReference type="EMBL" id="TET12557.1"/>
    </source>
</evidence>
<evidence type="ECO:0008006" key="3">
    <source>
        <dbReference type="Google" id="ProtNLM"/>
    </source>
</evidence>